<protein>
    <submittedName>
        <fullName evidence="1">Uncharacterized protein</fullName>
    </submittedName>
</protein>
<name>A0A0E4BW05_9BRAD</name>
<organism evidence="1 2">
    <name type="scientific">Bradyrhizobium diazoefficiens</name>
    <dbReference type="NCBI Taxonomy" id="1355477"/>
    <lineage>
        <taxon>Bacteria</taxon>
        <taxon>Pseudomonadati</taxon>
        <taxon>Pseudomonadota</taxon>
        <taxon>Alphaproteobacteria</taxon>
        <taxon>Hyphomicrobiales</taxon>
        <taxon>Nitrobacteraceae</taxon>
        <taxon>Bradyrhizobium</taxon>
    </lineage>
</organism>
<dbReference type="AlphaFoldDB" id="A0A0E4BW05"/>
<reference evidence="1 2" key="1">
    <citation type="submission" date="2014-11" db="EMBL/GenBank/DDBJ databases">
        <title>Symbiosis island explosion on the genome of extra-slow-growing strains of soybean bradyrhizobia with massive insertion sequences.</title>
        <authorList>
            <person name="Iida T."/>
            <person name="Minamisawa K."/>
        </authorList>
    </citation>
    <scope>NUCLEOTIDE SEQUENCE [LARGE SCALE GENOMIC DNA]</scope>
    <source>
        <strain evidence="1 2">NK6</strain>
    </source>
</reference>
<dbReference type="Proteomes" id="UP000063308">
    <property type="component" value="Chromosome"/>
</dbReference>
<evidence type="ECO:0000313" key="2">
    <source>
        <dbReference type="Proteomes" id="UP000063308"/>
    </source>
</evidence>
<proteinExistence type="predicted"/>
<accession>A0A0E4BW05</accession>
<gene>
    <name evidence="1" type="ORF">NK6_9275</name>
</gene>
<evidence type="ECO:0000313" key="1">
    <source>
        <dbReference type="EMBL" id="BAR62414.1"/>
    </source>
</evidence>
<dbReference type="EMBL" id="AP014685">
    <property type="protein sequence ID" value="BAR62414.1"/>
    <property type="molecule type" value="Genomic_DNA"/>
</dbReference>
<sequence length="30" mass="3262">MRRELLSDTDAHSDDAGGISLALYRRAAEA</sequence>